<dbReference type="Proteomes" id="UP001157006">
    <property type="component" value="Chromosome 1L"/>
</dbReference>
<sequence length="140" mass="15683">MAESAVNFLLQRLVPVFENKVYLLTGVMKNSKFGLSRNMKARYRIAHELKNISSRMTTIFSIHKRLITKLDTSSEASNSIYTGKTWQDQRGDALLLDNTDLVSIDRPKQKMIGWLTKSCPGRKVISVTGMGGMGKTTLVS</sequence>
<dbReference type="Gene3D" id="3.40.50.300">
    <property type="entry name" value="P-loop containing nucleotide triphosphate hydrolases"/>
    <property type="match status" value="1"/>
</dbReference>
<dbReference type="Pfam" id="PF00931">
    <property type="entry name" value="NB-ARC"/>
    <property type="match status" value="1"/>
</dbReference>
<dbReference type="SUPFAM" id="SSF52540">
    <property type="entry name" value="P-loop containing nucleoside triphosphate hydrolases"/>
    <property type="match status" value="1"/>
</dbReference>
<dbReference type="EMBL" id="OX451736">
    <property type="protein sequence ID" value="CAI8588259.1"/>
    <property type="molecule type" value="Genomic_DNA"/>
</dbReference>
<evidence type="ECO:0000313" key="3">
    <source>
        <dbReference type="Proteomes" id="UP001157006"/>
    </source>
</evidence>
<dbReference type="PANTHER" id="PTHR19338">
    <property type="entry name" value="TRANSLOCASE OF INNER MITOCHONDRIAL MEMBRANE 13 HOMOLOG"/>
    <property type="match status" value="1"/>
</dbReference>
<evidence type="ECO:0000313" key="2">
    <source>
        <dbReference type="EMBL" id="CAI8588259.1"/>
    </source>
</evidence>
<dbReference type="PANTHER" id="PTHR19338:SF32">
    <property type="entry name" value="OS06G0287500 PROTEIN"/>
    <property type="match status" value="1"/>
</dbReference>
<name>A0AAV0YS37_VICFA</name>
<reference evidence="2 3" key="1">
    <citation type="submission" date="2023-01" db="EMBL/GenBank/DDBJ databases">
        <authorList>
            <person name="Kreplak J."/>
        </authorList>
    </citation>
    <scope>NUCLEOTIDE SEQUENCE [LARGE SCALE GENOMIC DNA]</scope>
</reference>
<protein>
    <recommendedName>
        <fullName evidence="1">NB-ARC domain-containing protein</fullName>
    </recommendedName>
</protein>
<gene>
    <name evidence="2" type="ORF">VFH_I339280</name>
</gene>
<keyword evidence="3" id="KW-1185">Reference proteome</keyword>
<dbReference type="AlphaFoldDB" id="A0AAV0YS37"/>
<feature type="domain" description="NB-ARC" evidence="1">
    <location>
        <begin position="106"/>
        <end position="139"/>
    </location>
</feature>
<dbReference type="InterPro" id="IPR002182">
    <property type="entry name" value="NB-ARC"/>
</dbReference>
<organism evidence="2 3">
    <name type="scientific">Vicia faba</name>
    <name type="common">Broad bean</name>
    <name type="synonym">Faba vulgaris</name>
    <dbReference type="NCBI Taxonomy" id="3906"/>
    <lineage>
        <taxon>Eukaryota</taxon>
        <taxon>Viridiplantae</taxon>
        <taxon>Streptophyta</taxon>
        <taxon>Embryophyta</taxon>
        <taxon>Tracheophyta</taxon>
        <taxon>Spermatophyta</taxon>
        <taxon>Magnoliopsida</taxon>
        <taxon>eudicotyledons</taxon>
        <taxon>Gunneridae</taxon>
        <taxon>Pentapetalae</taxon>
        <taxon>rosids</taxon>
        <taxon>fabids</taxon>
        <taxon>Fabales</taxon>
        <taxon>Fabaceae</taxon>
        <taxon>Papilionoideae</taxon>
        <taxon>50 kb inversion clade</taxon>
        <taxon>NPAAA clade</taxon>
        <taxon>Hologalegina</taxon>
        <taxon>IRL clade</taxon>
        <taxon>Fabeae</taxon>
        <taxon>Vicia</taxon>
    </lineage>
</organism>
<dbReference type="InterPro" id="IPR027417">
    <property type="entry name" value="P-loop_NTPase"/>
</dbReference>
<accession>A0AAV0YS37</accession>
<dbReference type="GO" id="GO:0043531">
    <property type="term" value="F:ADP binding"/>
    <property type="evidence" value="ECO:0007669"/>
    <property type="project" value="InterPro"/>
</dbReference>
<evidence type="ECO:0000259" key="1">
    <source>
        <dbReference type="Pfam" id="PF00931"/>
    </source>
</evidence>
<proteinExistence type="predicted"/>